<dbReference type="AlphaFoldDB" id="A0A3E4Y5C2"/>
<dbReference type="InterPro" id="IPR001387">
    <property type="entry name" value="Cro/C1-type_HTH"/>
</dbReference>
<comment type="caution">
    <text evidence="1">The sequence shown here is derived from an EMBL/GenBank/DDBJ whole genome shotgun (WGS) entry which is preliminary data.</text>
</comment>
<sequence length="304" mass="35100">MVKTDKEVNKAVEKKISNYRKKLSNKEMSEIINTTLSNGVFVADKYAFSLNDVKQEFKRNHQFKDIISSGAYFYFQNKLCICLNNTIVVNNDGVYYSEDVKKNPSLYFLTRINRGHLHRKPRNNTCEIKVRTYFIHAKQYQELSRKGRVVIDSTSYLMNEVGGYVNGTGGLGPGDSFGLYFTWLMDEKYNISKKELADITGIDERTITRMRTKEDYLPSLEFIIACCIAMSLLPWESDKLIDLAGYKLRTNLKIERGYIALIHVFYQCSIDECNEFLEQMGLTSLSSIIKTKKKINSRTLHVIS</sequence>
<dbReference type="Proteomes" id="UP000285209">
    <property type="component" value="Unassembled WGS sequence"/>
</dbReference>
<accession>A0A3E4Y5C2</accession>
<proteinExistence type="predicted"/>
<gene>
    <name evidence="2" type="ORF">DXA03_04460</name>
    <name evidence="1" type="ORF">DXB99_14825</name>
</gene>
<evidence type="ECO:0000313" key="1">
    <source>
        <dbReference type="EMBL" id="RGM68634.1"/>
    </source>
</evidence>
<protein>
    <submittedName>
        <fullName evidence="1">Uncharacterized protein</fullName>
    </submittedName>
</protein>
<dbReference type="EMBL" id="QSTP01000020">
    <property type="protein sequence ID" value="RGM68634.1"/>
    <property type="molecule type" value="Genomic_DNA"/>
</dbReference>
<dbReference type="CDD" id="cd00093">
    <property type="entry name" value="HTH_XRE"/>
    <property type="match status" value="1"/>
</dbReference>
<dbReference type="RefSeq" id="WP_117719290.1">
    <property type="nucleotide sequence ID" value="NZ_QSTP01000020.1"/>
</dbReference>
<dbReference type="Proteomes" id="UP000260758">
    <property type="component" value="Unassembled WGS sequence"/>
</dbReference>
<evidence type="ECO:0000313" key="2">
    <source>
        <dbReference type="EMBL" id="RGZ19292.1"/>
    </source>
</evidence>
<organism evidence="1 3">
    <name type="scientific">Agathobacter rectalis</name>
    <dbReference type="NCBI Taxonomy" id="39491"/>
    <lineage>
        <taxon>Bacteria</taxon>
        <taxon>Bacillati</taxon>
        <taxon>Bacillota</taxon>
        <taxon>Clostridia</taxon>
        <taxon>Lachnospirales</taxon>
        <taxon>Lachnospiraceae</taxon>
        <taxon>Agathobacter</taxon>
    </lineage>
</organism>
<evidence type="ECO:0000313" key="3">
    <source>
        <dbReference type="Proteomes" id="UP000260758"/>
    </source>
</evidence>
<dbReference type="EMBL" id="QSDV01000004">
    <property type="protein sequence ID" value="RGZ19292.1"/>
    <property type="molecule type" value="Genomic_DNA"/>
</dbReference>
<evidence type="ECO:0000313" key="4">
    <source>
        <dbReference type="Proteomes" id="UP000285209"/>
    </source>
</evidence>
<name>A0A3E4Y5C2_9FIRM</name>
<reference evidence="3 4" key="1">
    <citation type="submission" date="2018-08" db="EMBL/GenBank/DDBJ databases">
        <title>A genome reference for cultivated species of the human gut microbiota.</title>
        <authorList>
            <person name="Zou Y."/>
            <person name="Xue W."/>
            <person name="Luo G."/>
        </authorList>
    </citation>
    <scope>NUCLEOTIDE SEQUENCE [LARGE SCALE GENOMIC DNA]</scope>
    <source>
        <strain evidence="2 4">AM54-25XD</strain>
        <strain evidence="1 3">OM07-13</strain>
    </source>
</reference>